<proteinExistence type="predicted"/>
<evidence type="ECO:0000313" key="1">
    <source>
        <dbReference type="EMBL" id="CAE6445055.1"/>
    </source>
</evidence>
<evidence type="ECO:0000313" key="2">
    <source>
        <dbReference type="Proteomes" id="UP000663850"/>
    </source>
</evidence>
<name>A0A8H3GDP5_9AGAM</name>
<reference evidence="1" key="1">
    <citation type="submission" date="2021-01" db="EMBL/GenBank/DDBJ databases">
        <authorList>
            <person name="Kaushik A."/>
        </authorList>
    </citation>
    <scope>NUCLEOTIDE SEQUENCE</scope>
    <source>
        <strain evidence="1">Type strain: AG8-Rh-89/</strain>
    </source>
</reference>
<sequence length="139" mass="15369">MELPHAIMKQLNLKVEPTRSIWKKLGPMLPRPYLDIQMPHTLWKACQLVTVSIPVILSLEALGGPGQIYICMVQKISDNSALPMSLLCMQCGLWEVDPATHLYVNASIVALITPKLQSTNSITFQGNMIPGITTITTRS</sequence>
<organism evidence="1 2">
    <name type="scientific">Rhizoctonia solani</name>
    <dbReference type="NCBI Taxonomy" id="456999"/>
    <lineage>
        <taxon>Eukaryota</taxon>
        <taxon>Fungi</taxon>
        <taxon>Dikarya</taxon>
        <taxon>Basidiomycota</taxon>
        <taxon>Agaricomycotina</taxon>
        <taxon>Agaricomycetes</taxon>
        <taxon>Cantharellales</taxon>
        <taxon>Ceratobasidiaceae</taxon>
        <taxon>Rhizoctonia</taxon>
    </lineage>
</organism>
<protein>
    <submittedName>
        <fullName evidence="1">Uncharacterized protein</fullName>
    </submittedName>
</protein>
<comment type="caution">
    <text evidence="1">The sequence shown here is derived from an EMBL/GenBank/DDBJ whole genome shotgun (WGS) entry which is preliminary data.</text>
</comment>
<dbReference type="AlphaFoldDB" id="A0A8H3GDP5"/>
<dbReference type="EMBL" id="CAJMWZ010001927">
    <property type="protein sequence ID" value="CAE6445055.1"/>
    <property type="molecule type" value="Genomic_DNA"/>
</dbReference>
<gene>
    <name evidence="1" type="ORF">RDB_LOCUS34469</name>
</gene>
<dbReference type="Proteomes" id="UP000663850">
    <property type="component" value="Unassembled WGS sequence"/>
</dbReference>
<accession>A0A8H3GDP5</accession>